<reference evidence="1 2" key="1">
    <citation type="journal article" date="2020" name="Microorganisms">
        <title>Osmotic Adaptation and Compatible Solute Biosynthesis of Phototrophic Bacteria as Revealed from Genome Analyses.</title>
        <authorList>
            <person name="Imhoff J.F."/>
            <person name="Rahn T."/>
            <person name="Kunzel S."/>
            <person name="Keller A."/>
            <person name="Neulinger S.C."/>
        </authorList>
    </citation>
    <scope>NUCLEOTIDE SEQUENCE [LARGE SCALE GENOMIC DNA]</scope>
    <source>
        <strain evidence="1 2">DSM 25653</strain>
    </source>
</reference>
<proteinExistence type="predicted"/>
<protein>
    <submittedName>
        <fullName evidence="1">Uncharacterized protein</fullName>
    </submittedName>
</protein>
<dbReference type="AlphaFoldDB" id="A0A9X0WF76"/>
<organism evidence="1 2">
    <name type="scientific">Lamprobacter modestohalophilus</name>
    <dbReference type="NCBI Taxonomy" id="1064514"/>
    <lineage>
        <taxon>Bacteria</taxon>
        <taxon>Pseudomonadati</taxon>
        <taxon>Pseudomonadota</taxon>
        <taxon>Gammaproteobacteria</taxon>
        <taxon>Chromatiales</taxon>
        <taxon>Chromatiaceae</taxon>
        <taxon>Lamprobacter</taxon>
    </lineage>
</organism>
<dbReference type="EMBL" id="NRRY01000203">
    <property type="protein sequence ID" value="MBK1621933.1"/>
    <property type="molecule type" value="Genomic_DNA"/>
</dbReference>
<evidence type="ECO:0000313" key="2">
    <source>
        <dbReference type="Proteomes" id="UP001138768"/>
    </source>
</evidence>
<comment type="caution">
    <text evidence="1">The sequence shown here is derived from an EMBL/GenBank/DDBJ whole genome shotgun (WGS) entry which is preliminary data.</text>
</comment>
<evidence type="ECO:0000313" key="1">
    <source>
        <dbReference type="EMBL" id="MBK1621933.1"/>
    </source>
</evidence>
<sequence>MTINGFPVPTRHSQRREIDATAAADNADGAVWLQATRGKRARRDVARADVMHLLKEIDDLRDTEPMNPEARRPRYRNGNIERLSPLSATEETELLIVVLDREGRTGIPSETLKRSPSTSEEAFRALDRASFADDGDDQDVEWEEVFDVQAR</sequence>
<dbReference type="Proteomes" id="UP001138768">
    <property type="component" value="Unassembled WGS sequence"/>
</dbReference>
<name>A0A9X0WF76_9GAMM</name>
<gene>
    <name evidence="1" type="ORF">CKO42_26925</name>
</gene>
<accession>A0A9X0WF76</accession>
<keyword evidence="2" id="KW-1185">Reference proteome</keyword>